<dbReference type="AlphaFoldDB" id="A0A7J6NPD5"/>
<sequence>MSIAPVSLLLALLASLADSFYTMYRYSARHFNVEYSMLLSGKTKVAVVTVSCSGEGPQFGPIGLTVSGFFSIAKTTKNPGPYGTYHVTKKDKLRNFNAKIVDSCNKNIVAHDFDDVLINDYELIVTVENITRVFTEEAAY</sequence>
<keyword evidence="1" id="KW-0732">Signal</keyword>
<name>A0A7J6NPD5_PEROL</name>
<evidence type="ECO:0000313" key="2">
    <source>
        <dbReference type="EMBL" id="KAF4685734.1"/>
    </source>
</evidence>
<evidence type="ECO:0000256" key="1">
    <source>
        <dbReference type="SAM" id="SignalP"/>
    </source>
</evidence>
<accession>A0A7J6NPD5</accession>
<reference evidence="4 5" key="1">
    <citation type="submission" date="2020-04" db="EMBL/GenBank/DDBJ databases">
        <title>Perkinsus olseni comparative genomics.</title>
        <authorList>
            <person name="Bogema D.R."/>
        </authorList>
    </citation>
    <scope>NUCLEOTIDE SEQUENCE [LARGE SCALE GENOMIC DNA]</scope>
    <source>
        <strain evidence="2">00978-12</strain>
        <strain evidence="3 5">ATCC PRA-207</strain>
    </source>
</reference>
<comment type="caution">
    <text evidence="2">The sequence shown here is derived from an EMBL/GenBank/DDBJ whole genome shotgun (WGS) entry which is preliminary data.</text>
</comment>
<organism evidence="2 4">
    <name type="scientific">Perkinsus olseni</name>
    <name type="common">Perkinsus atlanticus</name>
    <dbReference type="NCBI Taxonomy" id="32597"/>
    <lineage>
        <taxon>Eukaryota</taxon>
        <taxon>Sar</taxon>
        <taxon>Alveolata</taxon>
        <taxon>Perkinsozoa</taxon>
        <taxon>Perkinsea</taxon>
        <taxon>Perkinsida</taxon>
        <taxon>Perkinsidae</taxon>
        <taxon>Perkinsus</taxon>
    </lineage>
</organism>
<dbReference type="EMBL" id="JABANP010000251">
    <property type="protein sequence ID" value="KAF4685734.1"/>
    <property type="molecule type" value="Genomic_DNA"/>
</dbReference>
<evidence type="ECO:0000313" key="5">
    <source>
        <dbReference type="Proteomes" id="UP000553632"/>
    </source>
</evidence>
<dbReference type="Proteomes" id="UP000553632">
    <property type="component" value="Unassembled WGS sequence"/>
</dbReference>
<evidence type="ECO:0000313" key="4">
    <source>
        <dbReference type="Proteomes" id="UP000541610"/>
    </source>
</evidence>
<protein>
    <submittedName>
        <fullName evidence="2">Uncharacterized protein</fullName>
    </submittedName>
</protein>
<dbReference type="EMBL" id="JABANO010010200">
    <property type="protein sequence ID" value="KAF4745551.1"/>
    <property type="molecule type" value="Genomic_DNA"/>
</dbReference>
<gene>
    <name evidence="2" type="ORF">FOZ60_006190</name>
    <name evidence="3" type="ORF">FOZ63_014045</name>
</gene>
<proteinExistence type="predicted"/>
<feature type="signal peptide" evidence="1">
    <location>
        <begin position="1"/>
        <end position="19"/>
    </location>
</feature>
<evidence type="ECO:0000313" key="3">
    <source>
        <dbReference type="EMBL" id="KAF4745551.1"/>
    </source>
</evidence>
<feature type="chain" id="PRO_5036205566" evidence="1">
    <location>
        <begin position="20"/>
        <end position="140"/>
    </location>
</feature>
<keyword evidence="5" id="KW-1185">Reference proteome</keyword>
<dbReference type="Proteomes" id="UP000541610">
    <property type="component" value="Unassembled WGS sequence"/>
</dbReference>